<gene>
    <name evidence="9" type="ORF">HXK09_09995</name>
</gene>
<dbReference type="InterPro" id="IPR046357">
    <property type="entry name" value="PPIase_dom_sf"/>
</dbReference>
<evidence type="ECO:0000256" key="7">
    <source>
        <dbReference type="SAM" id="SignalP"/>
    </source>
</evidence>
<dbReference type="PROSITE" id="PS51257">
    <property type="entry name" value="PROKAR_LIPOPROTEIN"/>
    <property type="match status" value="1"/>
</dbReference>
<dbReference type="Pfam" id="PF00254">
    <property type="entry name" value="FKBP_C"/>
    <property type="match status" value="1"/>
</dbReference>
<feature type="region of interest" description="Disordered" evidence="6">
    <location>
        <begin position="44"/>
        <end position="78"/>
    </location>
</feature>
<dbReference type="OrthoDB" id="25996at2"/>
<evidence type="ECO:0000256" key="5">
    <source>
        <dbReference type="PROSITE-ProRule" id="PRU00277"/>
    </source>
</evidence>
<dbReference type="PANTHER" id="PTHR45779:SF7">
    <property type="entry name" value="PEPTIDYLPROLYL ISOMERASE"/>
    <property type="match status" value="1"/>
</dbReference>
<dbReference type="GO" id="GO:0003755">
    <property type="term" value="F:peptidyl-prolyl cis-trans isomerase activity"/>
    <property type="evidence" value="ECO:0007669"/>
    <property type="project" value="UniProtKB-KW"/>
</dbReference>
<feature type="compositionally biased region" description="Polar residues" evidence="6">
    <location>
        <begin position="44"/>
        <end position="59"/>
    </location>
</feature>
<dbReference type="EC" id="5.2.1.8" evidence="2 5"/>
<organism evidence="9 10">
    <name type="scientific">Actinomyces bouchesdurhonensis</name>
    <dbReference type="NCBI Taxonomy" id="1852361"/>
    <lineage>
        <taxon>Bacteria</taxon>
        <taxon>Bacillati</taxon>
        <taxon>Actinomycetota</taxon>
        <taxon>Actinomycetes</taxon>
        <taxon>Actinomycetales</taxon>
        <taxon>Actinomycetaceae</taxon>
        <taxon>Actinomyces</taxon>
    </lineage>
</organism>
<feature type="region of interest" description="Disordered" evidence="6">
    <location>
        <begin position="300"/>
        <end position="320"/>
    </location>
</feature>
<keyword evidence="7" id="KW-0732">Signal</keyword>
<protein>
    <recommendedName>
        <fullName evidence="2 5">peptidylprolyl isomerase</fullName>
        <ecNumber evidence="2 5">5.2.1.8</ecNumber>
    </recommendedName>
</protein>
<evidence type="ECO:0000256" key="2">
    <source>
        <dbReference type="ARBA" id="ARBA00013194"/>
    </source>
</evidence>
<feature type="compositionally biased region" description="Low complexity" evidence="6">
    <location>
        <begin position="306"/>
        <end position="320"/>
    </location>
</feature>
<accession>A0A929RT70</accession>
<dbReference type="SUPFAM" id="SSF54534">
    <property type="entry name" value="FKBP-like"/>
    <property type="match status" value="1"/>
</dbReference>
<dbReference type="InterPro" id="IPR001179">
    <property type="entry name" value="PPIase_FKBP_dom"/>
</dbReference>
<evidence type="ECO:0000259" key="8">
    <source>
        <dbReference type="PROSITE" id="PS50059"/>
    </source>
</evidence>
<evidence type="ECO:0000313" key="10">
    <source>
        <dbReference type="Proteomes" id="UP000759246"/>
    </source>
</evidence>
<name>A0A929RT70_9ACTO</name>
<keyword evidence="4 5" id="KW-0413">Isomerase</keyword>
<dbReference type="PROSITE" id="PS50059">
    <property type="entry name" value="FKBP_PPIASE"/>
    <property type="match status" value="1"/>
</dbReference>
<comment type="catalytic activity">
    <reaction evidence="1 5">
        <text>[protein]-peptidylproline (omega=180) = [protein]-peptidylproline (omega=0)</text>
        <dbReference type="Rhea" id="RHEA:16237"/>
        <dbReference type="Rhea" id="RHEA-COMP:10747"/>
        <dbReference type="Rhea" id="RHEA-COMP:10748"/>
        <dbReference type="ChEBI" id="CHEBI:83833"/>
        <dbReference type="ChEBI" id="CHEBI:83834"/>
        <dbReference type="EC" id="5.2.1.8"/>
    </reaction>
</comment>
<sequence length="338" mass="34476">MMFTLRRFGALAGAVALALGMSACTDLTASSSSSAIDYSACSTNDSSQQTQNVDRSGTGNFPAVSGDDKPVISAGKGNEPTDKVLVKTLKQGDGAVVCPGATIKANYVGALWDGTVFDSSFDRGQAATFSLDRVVKGWSYGLAHAHVGDRVQLVIPATLGYGSQAAGSIPANSTLVFVVDIVSASVENIADESVLTGATATGEELPAGITVTGDPAQEPTLSIDDNAAAPTERKVYVIYQGSGEELTDDQAFLYKAVGGVWGTNGHTESTWGDSIQQGGVAQAGLAGYTVGSRLLLVLPSDNGADQSGQSGEQQSGQSGQAPNVSVLVIDIVGTLSMQ</sequence>
<feature type="signal peptide" evidence="7">
    <location>
        <begin position="1"/>
        <end position="25"/>
    </location>
</feature>
<feature type="domain" description="PPIase FKBP-type" evidence="8">
    <location>
        <begin position="100"/>
        <end position="185"/>
    </location>
</feature>
<dbReference type="AlphaFoldDB" id="A0A929RT70"/>
<evidence type="ECO:0000256" key="3">
    <source>
        <dbReference type="ARBA" id="ARBA00023110"/>
    </source>
</evidence>
<evidence type="ECO:0000256" key="4">
    <source>
        <dbReference type="ARBA" id="ARBA00023235"/>
    </source>
</evidence>
<reference evidence="9" key="1">
    <citation type="submission" date="2020-04" db="EMBL/GenBank/DDBJ databases">
        <title>Deep metagenomics examines the oral microbiome during advanced dental caries in children, revealing novel taxa and co-occurrences with host molecules.</title>
        <authorList>
            <person name="Baker J.L."/>
            <person name="Morton J.T."/>
            <person name="Dinis M."/>
            <person name="Alvarez R."/>
            <person name="Tran N.C."/>
            <person name="Knight R."/>
            <person name="Edlund A."/>
        </authorList>
    </citation>
    <scope>NUCLEOTIDE SEQUENCE</scope>
    <source>
        <strain evidence="9">JCVI_30_bin.13</strain>
    </source>
</reference>
<dbReference type="InterPro" id="IPR044609">
    <property type="entry name" value="FKBP2/11"/>
</dbReference>
<evidence type="ECO:0000256" key="6">
    <source>
        <dbReference type="SAM" id="MobiDB-lite"/>
    </source>
</evidence>
<dbReference type="EMBL" id="JABZGF010000485">
    <property type="protein sequence ID" value="MBF0967444.1"/>
    <property type="molecule type" value="Genomic_DNA"/>
</dbReference>
<dbReference type="Proteomes" id="UP000759246">
    <property type="component" value="Unassembled WGS sequence"/>
</dbReference>
<proteinExistence type="predicted"/>
<evidence type="ECO:0000256" key="1">
    <source>
        <dbReference type="ARBA" id="ARBA00000971"/>
    </source>
</evidence>
<comment type="caution">
    <text evidence="9">The sequence shown here is derived from an EMBL/GenBank/DDBJ whole genome shotgun (WGS) entry which is preliminary data.</text>
</comment>
<dbReference type="PANTHER" id="PTHR45779">
    <property type="entry name" value="PEPTIDYLPROLYL ISOMERASE"/>
    <property type="match status" value="1"/>
</dbReference>
<dbReference type="RefSeq" id="WP_073983179.1">
    <property type="nucleotide sequence ID" value="NZ_CAJZKY010000059.1"/>
</dbReference>
<keyword evidence="3 5" id="KW-0697">Rotamase</keyword>
<evidence type="ECO:0000313" key="9">
    <source>
        <dbReference type="EMBL" id="MBF0967444.1"/>
    </source>
</evidence>
<dbReference type="Gene3D" id="3.10.50.40">
    <property type="match status" value="1"/>
</dbReference>
<feature type="chain" id="PRO_5039709244" description="peptidylprolyl isomerase" evidence="7">
    <location>
        <begin position="26"/>
        <end position="338"/>
    </location>
</feature>